<feature type="region of interest" description="Disordered" evidence="1">
    <location>
        <begin position="14"/>
        <end position="107"/>
    </location>
</feature>
<evidence type="ECO:0000313" key="2">
    <source>
        <dbReference type="EMBL" id="KAK1680074.1"/>
    </source>
</evidence>
<evidence type="ECO:0000256" key="1">
    <source>
        <dbReference type="SAM" id="MobiDB-lite"/>
    </source>
</evidence>
<dbReference type="Proteomes" id="UP001231189">
    <property type="component" value="Unassembled WGS sequence"/>
</dbReference>
<gene>
    <name evidence="2" type="ORF">QYE76_040922</name>
</gene>
<accession>A0AAD8WTM7</accession>
<reference evidence="2" key="1">
    <citation type="submission" date="2023-07" db="EMBL/GenBank/DDBJ databases">
        <title>A chromosome-level genome assembly of Lolium multiflorum.</title>
        <authorList>
            <person name="Chen Y."/>
            <person name="Copetti D."/>
            <person name="Kolliker R."/>
            <person name="Studer B."/>
        </authorList>
    </citation>
    <scope>NUCLEOTIDE SEQUENCE</scope>
    <source>
        <strain evidence="2">02402/16</strain>
        <tissue evidence="2">Leaf</tissue>
    </source>
</reference>
<proteinExistence type="predicted"/>
<sequence length="206" mass="23231">MSEDSCNSLIEQIRSLKIEPSSNSSFENNKEQHGTQEDAPSNGENTSKAILSPVAVRCAGRPPSLRKESKVDKLIRQAREKKKKTEQREKKKAAQKEKKEAEKKARSMNLRNKRPNTKIKLLENDILHQELMEHEKYFDLGTSSGSINPTITTPLPYGTSKGSVNLDISRFDMNATMPAAVPYGAIQVYLPHGFISSKYFDIQFTF</sequence>
<organism evidence="2 3">
    <name type="scientific">Lolium multiflorum</name>
    <name type="common">Italian ryegrass</name>
    <name type="synonym">Lolium perenne subsp. multiflorum</name>
    <dbReference type="NCBI Taxonomy" id="4521"/>
    <lineage>
        <taxon>Eukaryota</taxon>
        <taxon>Viridiplantae</taxon>
        <taxon>Streptophyta</taxon>
        <taxon>Embryophyta</taxon>
        <taxon>Tracheophyta</taxon>
        <taxon>Spermatophyta</taxon>
        <taxon>Magnoliopsida</taxon>
        <taxon>Liliopsida</taxon>
        <taxon>Poales</taxon>
        <taxon>Poaceae</taxon>
        <taxon>BOP clade</taxon>
        <taxon>Pooideae</taxon>
        <taxon>Poodae</taxon>
        <taxon>Poeae</taxon>
        <taxon>Poeae Chloroplast Group 2 (Poeae type)</taxon>
        <taxon>Loliodinae</taxon>
        <taxon>Loliinae</taxon>
        <taxon>Lolium</taxon>
    </lineage>
</organism>
<dbReference type="EMBL" id="JAUUTY010000002">
    <property type="protein sequence ID" value="KAK1680074.1"/>
    <property type="molecule type" value="Genomic_DNA"/>
</dbReference>
<dbReference type="AlphaFoldDB" id="A0AAD8WTM7"/>
<feature type="compositionally biased region" description="Polar residues" evidence="1">
    <location>
        <begin position="38"/>
        <end position="49"/>
    </location>
</feature>
<keyword evidence="3" id="KW-1185">Reference proteome</keyword>
<comment type="caution">
    <text evidence="2">The sequence shown here is derived from an EMBL/GenBank/DDBJ whole genome shotgun (WGS) entry which is preliminary data.</text>
</comment>
<name>A0AAD8WTM7_LOLMU</name>
<feature type="compositionally biased region" description="Basic and acidic residues" evidence="1">
    <location>
        <begin position="65"/>
        <end position="78"/>
    </location>
</feature>
<evidence type="ECO:0000313" key="3">
    <source>
        <dbReference type="Proteomes" id="UP001231189"/>
    </source>
</evidence>
<feature type="compositionally biased region" description="Basic and acidic residues" evidence="1">
    <location>
        <begin position="86"/>
        <end position="105"/>
    </location>
</feature>
<protein>
    <submittedName>
        <fullName evidence="2">Uncharacterized protein</fullName>
    </submittedName>
</protein>